<gene>
    <name evidence="1" type="ORF">GQ651_08755</name>
</gene>
<dbReference type="EMBL" id="WUPT01000001">
    <property type="protein sequence ID" value="MXQ07934.1"/>
    <property type="molecule type" value="Genomic_DNA"/>
</dbReference>
<name>A0A7C9MWV8_9RHOB</name>
<dbReference type="RefSeq" id="WP_160763780.1">
    <property type="nucleotide sequence ID" value="NZ_WUPT01000001.1"/>
</dbReference>
<evidence type="ECO:0000313" key="1">
    <source>
        <dbReference type="EMBL" id="MXQ07934.1"/>
    </source>
</evidence>
<proteinExistence type="predicted"/>
<dbReference type="AlphaFoldDB" id="A0A7C9MWV8"/>
<dbReference type="Proteomes" id="UP000480350">
    <property type="component" value="Unassembled WGS sequence"/>
</dbReference>
<accession>A0A7C9MWV8</accession>
<reference evidence="1 2" key="2">
    <citation type="submission" date="2020-03" db="EMBL/GenBank/DDBJ databases">
        <title>Kangsaoukella pontilimi gen. nov., sp. nov., a new member of the family Rhodobacteraceae isolated from a tidal mudflat.</title>
        <authorList>
            <person name="Kim I.S."/>
        </authorList>
    </citation>
    <scope>NUCLEOTIDE SEQUENCE [LARGE SCALE GENOMIC DNA]</scope>
    <source>
        <strain evidence="1 2">GH1-50</strain>
    </source>
</reference>
<evidence type="ECO:0000313" key="2">
    <source>
        <dbReference type="Proteomes" id="UP000480350"/>
    </source>
</evidence>
<reference evidence="1 2" key="1">
    <citation type="submission" date="2019-12" db="EMBL/GenBank/DDBJ databases">
        <authorList>
            <person name="Lee S.D."/>
        </authorList>
    </citation>
    <scope>NUCLEOTIDE SEQUENCE [LARGE SCALE GENOMIC DNA]</scope>
    <source>
        <strain evidence="1 2">GH1-50</strain>
    </source>
</reference>
<sequence>MDVNAKLSGRKEITHGCFLAAREEEVHRESGTNRAERLAARLQSFRDIAQDLRPDGSRFPGVRITLAAVAQKTATCRRSGSGALVGPDEMQVQTELAAIPDTLESCCHPVGTHGVMTERGRKEAIGDAKTFLKQRKTGAQL</sequence>
<protein>
    <submittedName>
        <fullName evidence="1">Uncharacterized protein</fullName>
    </submittedName>
</protein>
<keyword evidence="2" id="KW-1185">Reference proteome</keyword>
<organism evidence="1 2">
    <name type="scientific">Kangsaoukella pontilimi</name>
    <dbReference type="NCBI Taxonomy" id="2691042"/>
    <lineage>
        <taxon>Bacteria</taxon>
        <taxon>Pseudomonadati</taxon>
        <taxon>Pseudomonadota</taxon>
        <taxon>Alphaproteobacteria</taxon>
        <taxon>Rhodobacterales</taxon>
        <taxon>Paracoccaceae</taxon>
        <taxon>Kangsaoukella</taxon>
    </lineage>
</organism>
<comment type="caution">
    <text evidence="1">The sequence shown here is derived from an EMBL/GenBank/DDBJ whole genome shotgun (WGS) entry which is preliminary data.</text>
</comment>